<evidence type="ECO:0000256" key="6">
    <source>
        <dbReference type="ARBA" id="ARBA00024695"/>
    </source>
</evidence>
<organism evidence="8 9">
    <name type="scientific">Pristionchus fissidentatus</name>
    <dbReference type="NCBI Taxonomy" id="1538716"/>
    <lineage>
        <taxon>Eukaryota</taxon>
        <taxon>Metazoa</taxon>
        <taxon>Ecdysozoa</taxon>
        <taxon>Nematoda</taxon>
        <taxon>Chromadorea</taxon>
        <taxon>Rhabditida</taxon>
        <taxon>Rhabditina</taxon>
        <taxon>Diplogasteromorpha</taxon>
        <taxon>Diplogasteroidea</taxon>
        <taxon>Neodiplogasteridae</taxon>
        <taxon>Pristionchus</taxon>
    </lineage>
</organism>
<dbReference type="AlphaFoldDB" id="A0AAV5VI83"/>
<evidence type="ECO:0000256" key="1">
    <source>
        <dbReference type="ARBA" id="ARBA00004604"/>
    </source>
</evidence>
<feature type="compositionally biased region" description="Basic and acidic residues" evidence="7">
    <location>
        <begin position="171"/>
        <end position="186"/>
    </location>
</feature>
<accession>A0AAV5VI83</accession>
<evidence type="ECO:0000256" key="7">
    <source>
        <dbReference type="SAM" id="MobiDB-lite"/>
    </source>
</evidence>
<dbReference type="InterPro" id="IPR007276">
    <property type="entry name" value="Nop14"/>
</dbReference>
<evidence type="ECO:0000313" key="9">
    <source>
        <dbReference type="Proteomes" id="UP001432322"/>
    </source>
</evidence>
<feature type="region of interest" description="Disordered" evidence="7">
    <location>
        <begin position="145"/>
        <end position="186"/>
    </location>
</feature>
<dbReference type="PANTHER" id="PTHR23183:SF0">
    <property type="entry name" value="NUCLEOLAR PROTEIN 14"/>
    <property type="match status" value="1"/>
</dbReference>
<feature type="non-terminal residue" evidence="8">
    <location>
        <position position="1"/>
    </location>
</feature>
<dbReference type="Pfam" id="PF04147">
    <property type="entry name" value="Nop14"/>
    <property type="match status" value="1"/>
</dbReference>
<keyword evidence="9" id="KW-1185">Reference proteome</keyword>
<keyword evidence="4" id="KW-0698">rRNA processing</keyword>
<dbReference type="EMBL" id="BTSY01000003">
    <property type="protein sequence ID" value="GMT19321.1"/>
    <property type="molecule type" value="Genomic_DNA"/>
</dbReference>
<keyword evidence="3" id="KW-0690">Ribosome biogenesis</keyword>
<evidence type="ECO:0000256" key="4">
    <source>
        <dbReference type="ARBA" id="ARBA00022552"/>
    </source>
</evidence>
<sequence>DCPLNRSRLLRVVILLIRKLMLVYLNHPTTFSITFKPFHSLLSRISLTHLPSQIREELEEVMTAMEAHCNEHEKLVQVSRKKGEQNMLQMVEPLFDDNFDPENKFKSRRDAPDANAKKMSKMIKNEKRGAIKEIRKDNTFIAHKKSQSMAALDRDRKRKTKRLMASLQSQEGEHRQMETKKKWQKR</sequence>
<dbReference type="GO" id="GO:0032040">
    <property type="term" value="C:small-subunit processome"/>
    <property type="evidence" value="ECO:0007669"/>
    <property type="project" value="InterPro"/>
</dbReference>
<dbReference type="Proteomes" id="UP001432322">
    <property type="component" value="Unassembled WGS sequence"/>
</dbReference>
<evidence type="ECO:0000256" key="5">
    <source>
        <dbReference type="ARBA" id="ARBA00023242"/>
    </source>
</evidence>
<comment type="subcellular location">
    <subcellularLocation>
        <location evidence="1">Nucleus</location>
        <location evidence="1">Nucleolus</location>
    </subcellularLocation>
</comment>
<keyword evidence="5" id="KW-0539">Nucleus</keyword>
<evidence type="ECO:0000256" key="2">
    <source>
        <dbReference type="ARBA" id="ARBA00007466"/>
    </source>
</evidence>
<protein>
    <submittedName>
        <fullName evidence="8">Uncharacterized protein</fullName>
    </submittedName>
</protein>
<gene>
    <name evidence="8" type="ORF">PFISCL1PPCAC_10618</name>
</gene>
<name>A0AAV5VI83_9BILA</name>
<comment type="function">
    <text evidence="6">Involved in nucleolar processing of pre-18S ribosomal RNA. Has a role in the nuclear export of 40S pre-ribosomal subunit to the cytoplasm.</text>
</comment>
<dbReference type="GO" id="GO:0030692">
    <property type="term" value="C:Noc4p-Nop14p complex"/>
    <property type="evidence" value="ECO:0007669"/>
    <property type="project" value="TreeGrafter"/>
</dbReference>
<evidence type="ECO:0000256" key="3">
    <source>
        <dbReference type="ARBA" id="ARBA00022517"/>
    </source>
</evidence>
<dbReference type="GO" id="GO:0030490">
    <property type="term" value="P:maturation of SSU-rRNA"/>
    <property type="evidence" value="ECO:0007669"/>
    <property type="project" value="TreeGrafter"/>
</dbReference>
<comment type="caution">
    <text evidence="8">The sequence shown here is derived from an EMBL/GenBank/DDBJ whole genome shotgun (WGS) entry which is preliminary data.</text>
</comment>
<proteinExistence type="inferred from homology"/>
<reference evidence="8" key="1">
    <citation type="submission" date="2023-10" db="EMBL/GenBank/DDBJ databases">
        <title>Genome assembly of Pristionchus species.</title>
        <authorList>
            <person name="Yoshida K."/>
            <person name="Sommer R.J."/>
        </authorList>
    </citation>
    <scope>NUCLEOTIDE SEQUENCE</scope>
    <source>
        <strain evidence="8">RS5133</strain>
    </source>
</reference>
<dbReference type="PANTHER" id="PTHR23183">
    <property type="entry name" value="NOP14"/>
    <property type="match status" value="1"/>
</dbReference>
<comment type="similarity">
    <text evidence="2">Belongs to the NOP14 family.</text>
</comment>
<evidence type="ECO:0000313" key="8">
    <source>
        <dbReference type="EMBL" id="GMT19321.1"/>
    </source>
</evidence>